<evidence type="ECO:0000313" key="3">
    <source>
        <dbReference type="Proteomes" id="UP001054945"/>
    </source>
</evidence>
<protein>
    <submittedName>
        <fullName evidence="2">Uncharacterized protein</fullName>
    </submittedName>
</protein>
<dbReference type="EMBL" id="BPLR01014829">
    <property type="protein sequence ID" value="GIY71580.1"/>
    <property type="molecule type" value="Genomic_DNA"/>
</dbReference>
<gene>
    <name evidence="2" type="ORF">CEXT_607541</name>
</gene>
<proteinExistence type="predicted"/>
<organism evidence="2 3">
    <name type="scientific">Caerostris extrusa</name>
    <name type="common">Bark spider</name>
    <name type="synonym">Caerostris bankana</name>
    <dbReference type="NCBI Taxonomy" id="172846"/>
    <lineage>
        <taxon>Eukaryota</taxon>
        <taxon>Metazoa</taxon>
        <taxon>Ecdysozoa</taxon>
        <taxon>Arthropoda</taxon>
        <taxon>Chelicerata</taxon>
        <taxon>Arachnida</taxon>
        <taxon>Araneae</taxon>
        <taxon>Araneomorphae</taxon>
        <taxon>Entelegynae</taxon>
        <taxon>Araneoidea</taxon>
        <taxon>Araneidae</taxon>
        <taxon>Caerostris</taxon>
    </lineage>
</organism>
<reference evidence="2 3" key="1">
    <citation type="submission" date="2021-06" db="EMBL/GenBank/DDBJ databases">
        <title>Caerostris extrusa draft genome.</title>
        <authorList>
            <person name="Kono N."/>
            <person name="Arakawa K."/>
        </authorList>
    </citation>
    <scope>NUCLEOTIDE SEQUENCE [LARGE SCALE GENOMIC DNA]</scope>
</reference>
<feature type="region of interest" description="Disordered" evidence="1">
    <location>
        <begin position="24"/>
        <end position="70"/>
    </location>
</feature>
<dbReference type="Proteomes" id="UP001054945">
    <property type="component" value="Unassembled WGS sequence"/>
</dbReference>
<feature type="compositionally biased region" description="Basic and acidic residues" evidence="1">
    <location>
        <begin position="26"/>
        <end position="42"/>
    </location>
</feature>
<evidence type="ECO:0000313" key="2">
    <source>
        <dbReference type="EMBL" id="GIY71580.1"/>
    </source>
</evidence>
<accession>A0AAV4VQB0</accession>
<name>A0AAV4VQB0_CAEEX</name>
<keyword evidence="3" id="KW-1185">Reference proteome</keyword>
<comment type="caution">
    <text evidence="2">The sequence shown here is derived from an EMBL/GenBank/DDBJ whole genome shotgun (WGS) entry which is preliminary data.</text>
</comment>
<evidence type="ECO:0000256" key="1">
    <source>
        <dbReference type="SAM" id="MobiDB-lite"/>
    </source>
</evidence>
<dbReference type="AlphaFoldDB" id="A0AAV4VQB0"/>
<sequence>MTNILFMTYFLPPIASWKTTYNSNSEMKKQDNTPQHQDENVKKIPKLRGNRNAIKGTADPRRMDGYQGIE</sequence>